<evidence type="ECO:0008006" key="3">
    <source>
        <dbReference type="Google" id="ProtNLM"/>
    </source>
</evidence>
<dbReference type="InterPro" id="IPR021328">
    <property type="entry name" value="CotB-like"/>
</dbReference>
<dbReference type="Gene3D" id="1.20.1260.120">
    <property type="entry name" value="Protein of unknown function DUF2935"/>
    <property type="match status" value="1"/>
</dbReference>
<accession>A0A0C1U549</accession>
<dbReference type="SUPFAM" id="SSF158430">
    <property type="entry name" value="Bacillus cereus metalloprotein-like"/>
    <property type="match status" value="2"/>
</dbReference>
<dbReference type="Pfam" id="PF11155">
    <property type="entry name" value="DUF2935"/>
    <property type="match status" value="2"/>
</dbReference>
<name>A0A0C1U549_9CLOT</name>
<sequence>MKISDIKEMILFEHHFWLQILGDHSRFILNSLSTKEVPFIEQANRFKDLFDNLLKRSRQPLSEEEIFALNNHAYDAAMKIREFKLDILDRQIIDKITISLPPTFINHMVNEVEEYICILTKLIEGSIPNIGSIDLHLLWLPDGAGHASSIASGLDMTEKELIKKSNQYSKEFSNLYLRTIEYNGYTRTGICDFPALNSLNNTADRVMSCFKEFLNELKRGIIEKKILGTIVPLVPDHMFREECYYLTKLSMVSNIKRPECDPTKPRVEN</sequence>
<reference evidence="1 2" key="1">
    <citation type="journal article" date="2015" name="Infect. Genet. Evol.">
        <title>Genomic sequences of six botulinum neurotoxin-producing strains representing three clostridial species illustrate the mobility and diversity of botulinum neurotoxin genes.</title>
        <authorList>
            <person name="Smith T.J."/>
            <person name="Hill K.K."/>
            <person name="Xie G."/>
            <person name="Foley B.T."/>
            <person name="Williamson C.H."/>
            <person name="Foster J.T."/>
            <person name="Johnson S.L."/>
            <person name="Chertkov O."/>
            <person name="Teshima H."/>
            <person name="Gibbons H.S."/>
            <person name="Johnsky L.A."/>
            <person name="Karavis M.A."/>
            <person name="Smith L.A."/>
        </authorList>
    </citation>
    <scope>NUCLEOTIDE SEQUENCE [LARGE SCALE GENOMIC DNA]</scope>
    <source>
        <strain evidence="1 2">CDC 2741</strain>
    </source>
</reference>
<organism evidence="1 2">
    <name type="scientific">Clostridium argentinense CDC 2741</name>
    <dbReference type="NCBI Taxonomy" id="1418104"/>
    <lineage>
        <taxon>Bacteria</taxon>
        <taxon>Bacillati</taxon>
        <taxon>Bacillota</taxon>
        <taxon>Clostridia</taxon>
        <taxon>Eubacteriales</taxon>
        <taxon>Clostridiaceae</taxon>
        <taxon>Clostridium</taxon>
    </lineage>
</organism>
<dbReference type="AlphaFoldDB" id="A0A0C1U549"/>
<dbReference type="Proteomes" id="UP000031366">
    <property type="component" value="Unassembled WGS sequence"/>
</dbReference>
<dbReference type="OrthoDB" id="1633927at2"/>
<dbReference type="EMBL" id="AYSO01000015">
    <property type="protein sequence ID" value="KIE46833.1"/>
    <property type="molecule type" value="Genomic_DNA"/>
</dbReference>
<keyword evidence="2" id="KW-1185">Reference proteome</keyword>
<comment type="caution">
    <text evidence="1">The sequence shown here is derived from an EMBL/GenBank/DDBJ whole genome shotgun (WGS) entry which is preliminary data.</text>
</comment>
<gene>
    <name evidence="1" type="ORF">U732_1298</name>
</gene>
<evidence type="ECO:0000313" key="2">
    <source>
        <dbReference type="Proteomes" id="UP000031366"/>
    </source>
</evidence>
<dbReference type="RefSeq" id="WP_039632196.1">
    <property type="nucleotide sequence ID" value="NZ_AYSO01000015.1"/>
</dbReference>
<proteinExistence type="predicted"/>
<protein>
    <recommendedName>
        <fullName evidence="3">DUF2935 domain-containing protein</fullName>
    </recommendedName>
</protein>
<evidence type="ECO:0000313" key="1">
    <source>
        <dbReference type="EMBL" id="KIE46833.1"/>
    </source>
</evidence>
<dbReference type="STRING" id="29341.RSJ17_13730"/>